<dbReference type="SUPFAM" id="SSF47986">
    <property type="entry name" value="DEATH domain"/>
    <property type="match status" value="1"/>
</dbReference>
<sequence>MAGSDVQDQDNTALASESLLQNLAEQLGEWRFLGRHLGLTEGNLHDIEQNNKGDSKEMKYQTLLQWKRTSAKRATIGCLANALEKVGRADLAESVMQDGPVETTLTLHDVKDLLSEELTVQDCYEIAIFLGLQARYVQEIKKSQNSAVDLIDKINNGKGNSDLTINALLFAFKKRGMIRVKNLILHSEGLPSSIKARASSEEDILPACVCGDNSYKELKSHSDESVVSLLCNSCAAEWFPTTESATKLL</sequence>
<dbReference type="PANTHER" id="PTHR15077:SF12">
    <property type="entry name" value="DEATH DOMAIN-CONTAINING PROTEIN"/>
    <property type="match status" value="1"/>
</dbReference>
<protein>
    <recommendedName>
        <fullName evidence="1">Death domain-containing protein</fullName>
    </recommendedName>
</protein>
<dbReference type="Pfam" id="PF00531">
    <property type="entry name" value="Death"/>
    <property type="match status" value="1"/>
</dbReference>
<dbReference type="InterPro" id="IPR000488">
    <property type="entry name" value="Death_dom"/>
</dbReference>
<dbReference type="InterPro" id="IPR011029">
    <property type="entry name" value="DEATH-like_dom_sf"/>
</dbReference>
<proteinExistence type="predicted"/>
<dbReference type="SMART" id="SM00005">
    <property type="entry name" value="DEATH"/>
    <property type="match status" value="1"/>
</dbReference>
<dbReference type="Gene3D" id="1.10.533.10">
    <property type="entry name" value="Death Domain, Fas"/>
    <property type="match status" value="1"/>
</dbReference>
<comment type="caution">
    <text evidence="2">The sequence shown here is derived from an EMBL/GenBank/DDBJ whole genome shotgun (WGS) entry which is preliminary data.</text>
</comment>
<dbReference type="OrthoDB" id="100767at2759"/>
<dbReference type="AlphaFoldDB" id="A0A2G8JJJ6"/>
<feature type="domain" description="Death" evidence="1">
    <location>
        <begin position="29"/>
        <end position="99"/>
    </location>
</feature>
<dbReference type="PROSITE" id="PS50017">
    <property type="entry name" value="DEATH_DOMAIN"/>
    <property type="match status" value="1"/>
</dbReference>
<dbReference type="PANTHER" id="PTHR15077">
    <property type="entry name" value="FAS-ASSOCIATING DEATH DOMAIN-CONTAINING PROTEIN FADD"/>
    <property type="match status" value="1"/>
</dbReference>
<organism evidence="2 3">
    <name type="scientific">Stichopus japonicus</name>
    <name type="common">Sea cucumber</name>
    <dbReference type="NCBI Taxonomy" id="307972"/>
    <lineage>
        <taxon>Eukaryota</taxon>
        <taxon>Metazoa</taxon>
        <taxon>Echinodermata</taxon>
        <taxon>Eleutherozoa</taxon>
        <taxon>Echinozoa</taxon>
        <taxon>Holothuroidea</taxon>
        <taxon>Aspidochirotacea</taxon>
        <taxon>Aspidochirotida</taxon>
        <taxon>Stichopodidae</taxon>
        <taxon>Apostichopus</taxon>
    </lineage>
</organism>
<evidence type="ECO:0000313" key="2">
    <source>
        <dbReference type="EMBL" id="PIK35917.1"/>
    </source>
</evidence>
<reference evidence="2 3" key="1">
    <citation type="journal article" date="2017" name="PLoS Biol.">
        <title>The sea cucumber genome provides insights into morphological evolution and visceral regeneration.</title>
        <authorList>
            <person name="Zhang X."/>
            <person name="Sun L."/>
            <person name="Yuan J."/>
            <person name="Sun Y."/>
            <person name="Gao Y."/>
            <person name="Zhang L."/>
            <person name="Li S."/>
            <person name="Dai H."/>
            <person name="Hamel J.F."/>
            <person name="Liu C."/>
            <person name="Yu Y."/>
            <person name="Liu S."/>
            <person name="Lin W."/>
            <person name="Guo K."/>
            <person name="Jin S."/>
            <person name="Xu P."/>
            <person name="Storey K.B."/>
            <person name="Huan P."/>
            <person name="Zhang T."/>
            <person name="Zhou Y."/>
            <person name="Zhang J."/>
            <person name="Lin C."/>
            <person name="Li X."/>
            <person name="Xing L."/>
            <person name="Huo D."/>
            <person name="Sun M."/>
            <person name="Wang L."/>
            <person name="Mercier A."/>
            <person name="Li F."/>
            <person name="Yang H."/>
            <person name="Xiang J."/>
        </authorList>
    </citation>
    <scope>NUCLEOTIDE SEQUENCE [LARGE SCALE GENOMIC DNA]</scope>
    <source>
        <strain evidence="2">Shaxun</strain>
        <tissue evidence="2">Muscle</tissue>
    </source>
</reference>
<name>A0A2G8JJJ6_STIJA</name>
<dbReference type="CDD" id="cd01670">
    <property type="entry name" value="Death"/>
    <property type="match status" value="1"/>
</dbReference>
<evidence type="ECO:0000313" key="3">
    <source>
        <dbReference type="Proteomes" id="UP000230750"/>
    </source>
</evidence>
<dbReference type="EMBL" id="MRZV01001787">
    <property type="protein sequence ID" value="PIK35917.1"/>
    <property type="molecule type" value="Genomic_DNA"/>
</dbReference>
<dbReference type="Proteomes" id="UP000230750">
    <property type="component" value="Unassembled WGS sequence"/>
</dbReference>
<evidence type="ECO:0000259" key="1">
    <source>
        <dbReference type="PROSITE" id="PS50017"/>
    </source>
</evidence>
<dbReference type="STRING" id="307972.A0A2G8JJJ6"/>
<keyword evidence="3" id="KW-1185">Reference proteome</keyword>
<dbReference type="GO" id="GO:0007165">
    <property type="term" value="P:signal transduction"/>
    <property type="evidence" value="ECO:0007669"/>
    <property type="project" value="InterPro"/>
</dbReference>
<dbReference type="InterPro" id="IPR016729">
    <property type="entry name" value="FADD"/>
</dbReference>
<accession>A0A2G8JJJ6</accession>
<gene>
    <name evidence="2" type="ORF">BSL78_27257</name>
</gene>